<feature type="compositionally biased region" description="Acidic residues" evidence="4">
    <location>
        <begin position="340"/>
        <end position="356"/>
    </location>
</feature>
<name>A0A9P4M3L3_9PEZI</name>
<feature type="region of interest" description="Disordered" evidence="4">
    <location>
        <begin position="196"/>
        <end position="279"/>
    </location>
</feature>
<dbReference type="SUPFAM" id="SSF57783">
    <property type="entry name" value="Zinc beta-ribbon"/>
    <property type="match status" value="1"/>
</dbReference>
<dbReference type="InterPro" id="IPR024550">
    <property type="entry name" value="TFIIEa/SarR/Rpc3_HTH_dom"/>
</dbReference>
<feature type="compositionally biased region" description="Basic and acidic residues" evidence="4">
    <location>
        <begin position="327"/>
        <end position="339"/>
    </location>
</feature>
<dbReference type="Gene3D" id="3.30.40.10">
    <property type="entry name" value="Zinc/RING finger domain, C3HC4 (zinc finger)"/>
    <property type="match status" value="1"/>
</dbReference>
<proteinExistence type="inferred from homology"/>
<dbReference type="GO" id="GO:0005673">
    <property type="term" value="C:transcription factor TFIIE complex"/>
    <property type="evidence" value="ECO:0007669"/>
    <property type="project" value="TreeGrafter"/>
</dbReference>
<dbReference type="InterPro" id="IPR017919">
    <property type="entry name" value="TFIIE/TFIIEa_HTH"/>
</dbReference>
<dbReference type="InterPro" id="IPR039997">
    <property type="entry name" value="TFE"/>
</dbReference>
<dbReference type="InterPro" id="IPR002853">
    <property type="entry name" value="TFIIE_asu"/>
</dbReference>
<evidence type="ECO:0000259" key="5">
    <source>
        <dbReference type="PROSITE" id="PS51344"/>
    </source>
</evidence>
<evidence type="ECO:0000313" key="6">
    <source>
        <dbReference type="EMBL" id="KAF2093387.1"/>
    </source>
</evidence>
<evidence type="ECO:0000256" key="4">
    <source>
        <dbReference type="SAM" id="MobiDB-lite"/>
    </source>
</evidence>
<dbReference type="PROSITE" id="PS51344">
    <property type="entry name" value="HTH_TFE_IIE"/>
    <property type="match status" value="1"/>
</dbReference>
<sequence length="415" mass="46373">MELAKVLVRTVARAFYDTEHVIVVDALVMHSALSSADLSIAMLLSPSNSNKIIQRLIGKLREGGLVSVYTRQETRDGATKPQARDYYYIDYRRAIDSIKWKVHVIHEKIKAASSSTGQEEKKEWHCMRCKSQYTMMEVLDLTDQDGRFLCRKCGNTLSELGDEIVEQDDTTALFNKQFGPILNLLQKIDDVTVPESTGEQALANARPMPRSELNPAPKVQVAPSQVSRPTAVKGQATGPEEIRVSITSESESTAAKAAEEAERRQKIAAQNQLPEWHERSTVTGEFIKNKADGAASRVAAPVAVNGEEKEEKKVEDSEQMDIFYAMLEKERLEKERKQQEEEDEEDEEDDDDEFEDVAITGANGTPLVKKPRLENNANPAMNVKVEGKDLQQPAAPDSKAGEESDEDDDEFENVM</sequence>
<feature type="compositionally biased region" description="Low complexity" evidence="4">
    <location>
        <begin position="245"/>
        <end position="256"/>
    </location>
</feature>
<evidence type="ECO:0000256" key="1">
    <source>
        <dbReference type="ARBA" id="ARBA00008947"/>
    </source>
</evidence>
<evidence type="ECO:0000313" key="7">
    <source>
        <dbReference type="Proteomes" id="UP000799772"/>
    </source>
</evidence>
<keyword evidence="2" id="KW-0805">Transcription regulation</keyword>
<dbReference type="AlphaFoldDB" id="A0A9P4M3L3"/>
<gene>
    <name evidence="6" type="ORF">NA57DRAFT_48428</name>
</gene>
<feature type="compositionally biased region" description="Basic and acidic residues" evidence="4">
    <location>
        <begin position="306"/>
        <end position="316"/>
    </location>
</feature>
<feature type="region of interest" description="Disordered" evidence="4">
    <location>
        <begin position="293"/>
        <end position="415"/>
    </location>
</feature>
<evidence type="ECO:0000256" key="3">
    <source>
        <dbReference type="ARBA" id="ARBA00023163"/>
    </source>
</evidence>
<feature type="compositionally biased region" description="Acidic residues" evidence="4">
    <location>
        <begin position="403"/>
        <end position="415"/>
    </location>
</feature>
<dbReference type="OrthoDB" id="361102at2759"/>
<evidence type="ECO:0000256" key="2">
    <source>
        <dbReference type="ARBA" id="ARBA00023015"/>
    </source>
</evidence>
<dbReference type="InterPro" id="IPR013083">
    <property type="entry name" value="Znf_RING/FYVE/PHD"/>
</dbReference>
<comment type="similarity">
    <text evidence="1">Belongs to the TFIIE alpha subunit family.</text>
</comment>
<keyword evidence="7" id="KW-1185">Reference proteome</keyword>
<dbReference type="PANTHER" id="PTHR13097:SF7">
    <property type="entry name" value="GENERAL TRANSCRIPTION FACTOR IIE SUBUNIT 1"/>
    <property type="match status" value="1"/>
</dbReference>
<protein>
    <recommendedName>
        <fullName evidence="5">HTH TFE/IIEalpha-type domain-containing protein</fullName>
    </recommendedName>
</protein>
<keyword evidence="3" id="KW-0804">Transcription</keyword>
<dbReference type="SMART" id="SM00531">
    <property type="entry name" value="TFIIE"/>
    <property type="match status" value="1"/>
</dbReference>
<feature type="domain" description="HTH TFE/IIEalpha-type" evidence="5">
    <location>
        <begin position="4"/>
        <end position="99"/>
    </location>
</feature>
<dbReference type="GO" id="GO:0006367">
    <property type="term" value="P:transcription initiation at RNA polymerase II promoter"/>
    <property type="evidence" value="ECO:0007669"/>
    <property type="project" value="InterPro"/>
</dbReference>
<accession>A0A9P4M3L3</accession>
<organism evidence="6 7">
    <name type="scientific">Rhizodiscina lignyota</name>
    <dbReference type="NCBI Taxonomy" id="1504668"/>
    <lineage>
        <taxon>Eukaryota</taxon>
        <taxon>Fungi</taxon>
        <taxon>Dikarya</taxon>
        <taxon>Ascomycota</taxon>
        <taxon>Pezizomycotina</taxon>
        <taxon>Dothideomycetes</taxon>
        <taxon>Pleosporomycetidae</taxon>
        <taxon>Aulographales</taxon>
        <taxon>Rhizodiscinaceae</taxon>
        <taxon>Rhizodiscina</taxon>
    </lineage>
</organism>
<dbReference type="Pfam" id="PF02002">
    <property type="entry name" value="TFIIE_alpha"/>
    <property type="match status" value="1"/>
</dbReference>
<comment type="caution">
    <text evidence="6">The sequence shown here is derived from an EMBL/GenBank/DDBJ whole genome shotgun (WGS) entry which is preliminary data.</text>
</comment>
<dbReference type="PANTHER" id="PTHR13097">
    <property type="entry name" value="TRANSCRIPTION INITIATION FACTOR IIE, ALPHA SUBUNIT"/>
    <property type="match status" value="1"/>
</dbReference>
<reference evidence="6" key="1">
    <citation type="journal article" date="2020" name="Stud. Mycol.">
        <title>101 Dothideomycetes genomes: a test case for predicting lifestyles and emergence of pathogens.</title>
        <authorList>
            <person name="Haridas S."/>
            <person name="Albert R."/>
            <person name="Binder M."/>
            <person name="Bloem J."/>
            <person name="Labutti K."/>
            <person name="Salamov A."/>
            <person name="Andreopoulos B."/>
            <person name="Baker S."/>
            <person name="Barry K."/>
            <person name="Bills G."/>
            <person name="Bluhm B."/>
            <person name="Cannon C."/>
            <person name="Castanera R."/>
            <person name="Culley D."/>
            <person name="Daum C."/>
            <person name="Ezra D."/>
            <person name="Gonzalez J."/>
            <person name="Henrissat B."/>
            <person name="Kuo A."/>
            <person name="Liang C."/>
            <person name="Lipzen A."/>
            <person name="Lutzoni F."/>
            <person name="Magnuson J."/>
            <person name="Mondo S."/>
            <person name="Nolan M."/>
            <person name="Ohm R."/>
            <person name="Pangilinan J."/>
            <person name="Park H.-J."/>
            <person name="Ramirez L."/>
            <person name="Alfaro M."/>
            <person name="Sun H."/>
            <person name="Tritt A."/>
            <person name="Yoshinaga Y."/>
            <person name="Zwiers L.-H."/>
            <person name="Turgeon B."/>
            <person name="Goodwin S."/>
            <person name="Spatafora J."/>
            <person name="Crous P."/>
            <person name="Grigoriev I."/>
        </authorList>
    </citation>
    <scope>NUCLEOTIDE SEQUENCE</scope>
    <source>
        <strain evidence="6">CBS 133067</strain>
    </source>
</reference>
<dbReference type="EMBL" id="ML978138">
    <property type="protein sequence ID" value="KAF2093387.1"/>
    <property type="molecule type" value="Genomic_DNA"/>
</dbReference>
<dbReference type="Proteomes" id="UP000799772">
    <property type="component" value="Unassembled WGS sequence"/>
</dbReference>